<dbReference type="Gene3D" id="3.30.43.10">
    <property type="entry name" value="Uridine Diphospho-n-acetylenolpyruvylglucosamine Reductase, domain 2"/>
    <property type="match status" value="1"/>
</dbReference>
<protein>
    <recommendedName>
        <fullName evidence="3">cytokinin dehydrogenase</fullName>
        <ecNumber evidence="3">1.5.99.12</ecNumber>
    </recommendedName>
</protein>
<dbReference type="InterPro" id="IPR016169">
    <property type="entry name" value="FAD-bd_PCMH_sub2"/>
</dbReference>
<dbReference type="PANTHER" id="PTHR13878">
    <property type="entry name" value="GULONOLACTONE OXIDASE"/>
    <property type="match status" value="1"/>
</dbReference>
<dbReference type="Pfam" id="PF01565">
    <property type="entry name" value="FAD_binding_4"/>
    <property type="match status" value="1"/>
</dbReference>
<dbReference type="GO" id="GO:0019139">
    <property type="term" value="F:cytokinin dehydrogenase activity"/>
    <property type="evidence" value="ECO:0007669"/>
    <property type="project" value="UniProtKB-EC"/>
</dbReference>
<comment type="cofactor">
    <cofactor evidence="1">
        <name>FAD</name>
        <dbReference type="ChEBI" id="CHEBI:57692"/>
    </cofactor>
</comment>
<evidence type="ECO:0000256" key="2">
    <source>
        <dbReference type="ARBA" id="ARBA00005466"/>
    </source>
</evidence>
<comment type="similarity">
    <text evidence="2">Belongs to the oxygen-dependent FAD-linked oxidoreductase family.</text>
</comment>
<dbReference type="Gene3D" id="3.40.462.10">
    <property type="entry name" value="FAD-linked oxidases, C-terminal domain"/>
    <property type="match status" value="1"/>
</dbReference>
<keyword evidence="5" id="KW-0274">FAD</keyword>
<dbReference type="AlphaFoldDB" id="A0A6J0PS86"/>
<dbReference type="InterPro" id="IPR050432">
    <property type="entry name" value="FAD-linked_Oxidoreductases_BP"/>
</dbReference>
<dbReference type="GeneID" id="105059463"/>
<keyword evidence="4" id="KW-0285">Flavoprotein</keyword>
<keyword evidence="9" id="KW-1185">Reference proteome</keyword>
<dbReference type="InterPro" id="IPR016170">
    <property type="entry name" value="Cytok_DH_C_sf"/>
</dbReference>
<dbReference type="Proteomes" id="UP000504607">
    <property type="component" value="Chromosome 16"/>
</dbReference>
<organism evidence="9 10">
    <name type="scientific">Elaeis guineensis var. tenera</name>
    <name type="common">Oil palm</name>
    <dbReference type="NCBI Taxonomy" id="51953"/>
    <lineage>
        <taxon>Eukaryota</taxon>
        <taxon>Viridiplantae</taxon>
        <taxon>Streptophyta</taxon>
        <taxon>Embryophyta</taxon>
        <taxon>Tracheophyta</taxon>
        <taxon>Spermatophyta</taxon>
        <taxon>Magnoliopsida</taxon>
        <taxon>Liliopsida</taxon>
        <taxon>Arecaceae</taxon>
        <taxon>Arecoideae</taxon>
        <taxon>Cocoseae</taxon>
        <taxon>Elaeidinae</taxon>
        <taxon>Elaeis</taxon>
    </lineage>
</organism>
<dbReference type="PROSITE" id="PS00862">
    <property type="entry name" value="OX2_COVAL_FAD"/>
    <property type="match status" value="1"/>
</dbReference>
<reference evidence="10 11" key="1">
    <citation type="submission" date="2025-04" db="UniProtKB">
        <authorList>
            <consortium name="RefSeq"/>
        </authorList>
    </citation>
    <scope>IDENTIFICATION</scope>
</reference>
<keyword evidence="6" id="KW-0560">Oxidoreductase</keyword>
<dbReference type="Gene3D" id="3.30.465.10">
    <property type="match status" value="1"/>
</dbReference>
<accession>A0A6J0PS86</accession>
<evidence type="ECO:0000313" key="10">
    <source>
        <dbReference type="RefSeq" id="XP_019711062.1"/>
    </source>
</evidence>
<proteinExistence type="inferred from homology"/>
<dbReference type="InterPro" id="IPR016167">
    <property type="entry name" value="FAD-bd_PCMH_sub1"/>
</dbReference>
<dbReference type="InterPro" id="IPR006094">
    <property type="entry name" value="Oxid_FAD_bind_N"/>
</dbReference>
<comment type="catalytic activity">
    <reaction evidence="7">
        <text>N(6)-dimethylallyladenine + A + H2O = 3-methyl-2-butenal + adenine + AH2</text>
        <dbReference type="Rhea" id="RHEA:13625"/>
        <dbReference type="ChEBI" id="CHEBI:13193"/>
        <dbReference type="ChEBI" id="CHEBI:15377"/>
        <dbReference type="ChEBI" id="CHEBI:15825"/>
        <dbReference type="ChEBI" id="CHEBI:16708"/>
        <dbReference type="ChEBI" id="CHEBI:17499"/>
        <dbReference type="ChEBI" id="CHEBI:17660"/>
        <dbReference type="EC" id="1.5.99.12"/>
    </reaction>
</comment>
<dbReference type="InterPro" id="IPR016164">
    <property type="entry name" value="FAD-linked_Oxase-like_C"/>
</dbReference>
<evidence type="ECO:0000256" key="3">
    <source>
        <dbReference type="ARBA" id="ARBA00011928"/>
    </source>
</evidence>
<evidence type="ECO:0000256" key="5">
    <source>
        <dbReference type="ARBA" id="ARBA00022827"/>
    </source>
</evidence>
<dbReference type="PANTHER" id="PTHR13878:SF127">
    <property type="entry name" value="CYTOKININ DEHYDROGENASE 3"/>
    <property type="match status" value="1"/>
</dbReference>
<dbReference type="SUPFAM" id="SSF56176">
    <property type="entry name" value="FAD-binding/transporter-associated domain-like"/>
    <property type="match status" value="1"/>
</dbReference>
<dbReference type="RefSeq" id="XP_073105816.1">
    <property type="nucleotide sequence ID" value="XM_073249715.1"/>
</dbReference>
<evidence type="ECO:0000259" key="8">
    <source>
        <dbReference type="PROSITE" id="PS51387"/>
    </source>
</evidence>
<dbReference type="PROSITE" id="PS51387">
    <property type="entry name" value="FAD_PCMH"/>
    <property type="match status" value="1"/>
</dbReference>
<feature type="domain" description="FAD-binding PCMH-type" evidence="8">
    <location>
        <begin position="60"/>
        <end position="242"/>
    </location>
</feature>
<evidence type="ECO:0000313" key="11">
    <source>
        <dbReference type="RefSeq" id="XP_029116158.1"/>
    </source>
</evidence>
<dbReference type="InterPro" id="IPR015345">
    <property type="entry name" value="Cytokinin_DH_FAD/cytokin-bd"/>
</dbReference>
<dbReference type="GO" id="GO:0071949">
    <property type="term" value="F:FAD binding"/>
    <property type="evidence" value="ECO:0007669"/>
    <property type="project" value="InterPro"/>
</dbReference>
<evidence type="ECO:0000256" key="7">
    <source>
        <dbReference type="ARBA" id="ARBA00048224"/>
    </source>
</evidence>
<dbReference type="RefSeq" id="XP_029116158.1">
    <property type="nucleotide sequence ID" value="XM_029260325.1"/>
</dbReference>
<sequence>MIGNDLTAPQAVFIRNLMSERKAQWSSILARELEDSKTISRIQVDDDAITNASTDFGGIIKGRPLAIYCPSSEDDIARLVRRCGMSSELITVTARGRGHSDRGQSVGDNGITIDMRSLARSGYRRRINVSSSGCPAPFADVGAEQMWSEVMHETLRHGLSPRTWLDYLDLTVGGSLSVGGISGQTFRHGPQVSNVYELDVITGNGELVTCSEHLNSDLFYAALGGLGQFGVITRARIALEPAPTKVKWVGLVYSDFEAFTKDEEYLISLDGNPGKKKGFNYLEGFLITSSTMSWRSPFFSKVDVEKIHTLLSMHEEVYVIEATIDYDDDNSSTIDQDLDSITEGLKHCLGFKFTKDLSYVQFLDRVREEEKKLREVNFWDVPHPWINMLVPKSRIYDFHEGVFRGIFQQHKPTGVILCYPLGKDKFDGRMSLMFPEEEVFYKIGLLLSTTPDDLDRVLKQIDEMLGFCDQNGIGMKQYMPHYEKMEDWMKHFGSKWEWFVEMKKKYDPKVILAPGQKIFTCPLAE</sequence>
<dbReference type="SUPFAM" id="SSF55103">
    <property type="entry name" value="FAD-linked oxidases, C-terminal domain"/>
    <property type="match status" value="1"/>
</dbReference>
<dbReference type="InterPro" id="IPR016166">
    <property type="entry name" value="FAD-bd_PCMH"/>
</dbReference>
<gene>
    <name evidence="10 11" type="primary">LOC105059463</name>
</gene>
<dbReference type="Pfam" id="PF09265">
    <property type="entry name" value="Cytokin-bind"/>
    <property type="match status" value="1"/>
</dbReference>
<evidence type="ECO:0000256" key="6">
    <source>
        <dbReference type="ARBA" id="ARBA00023002"/>
    </source>
</evidence>
<evidence type="ECO:0000256" key="1">
    <source>
        <dbReference type="ARBA" id="ARBA00001974"/>
    </source>
</evidence>
<evidence type="ECO:0000313" key="9">
    <source>
        <dbReference type="Proteomes" id="UP000504607"/>
    </source>
</evidence>
<dbReference type="EC" id="1.5.99.12" evidence="3"/>
<dbReference type="RefSeq" id="XP_019711062.1">
    <property type="nucleotide sequence ID" value="XM_019855503.2"/>
</dbReference>
<dbReference type="GO" id="GO:0009690">
    <property type="term" value="P:cytokinin metabolic process"/>
    <property type="evidence" value="ECO:0007669"/>
    <property type="project" value="InterPro"/>
</dbReference>
<evidence type="ECO:0000256" key="4">
    <source>
        <dbReference type="ARBA" id="ARBA00022630"/>
    </source>
</evidence>
<name>A0A6J0PS86_ELAGV</name>
<dbReference type="InterPro" id="IPR006093">
    <property type="entry name" value="Oxy_OxRdtase_FAD_BS"/>
</dbReference>
<dbReference type="InterPro" id="IPR036318">
    <property type="entry name" value="FAD-bd_PCMH-like_sf"/>
</dbReference>
<dbReference type="OrthoDB" id="415825at2759"/>